<dbReference type="GO" id="GO:0016020">
    <property type="term" value="C:membrane"/>
    <property type="evidence" value="ECO:0007669"/>
    <property type="project" value="UniProtKB-SubCell"/>
</dbReference>
<sequence length="909" mass="99757">MSSEDEKTVTLKNQLQDERDEGYEYGIWGSWIPTYIPNNSLVVIWLLVASSCITSTTLGYDGSMMNGLNILPSYASYFDLDDVTTGLLTASIWIGGCLAGLVYGRVTDVLGRRPAMFYAALITVIAVVLQGAAQNMGMFVFARILVGFGTTASGVTGPSYLAETLPVEWRAWGVGLLNDFYYVGGLIAAGITYGTFALTTTWAWRIPSILQGTFSILTIFLIPFIPESPRWLASRSLYSATQRSLAQTYANGDVESEEVKTAFEDIVKGLEWEKEEGRQMTLKEVFRTRGSRKRVLLACSAAVFSTIAGNVIASYYLGSMLDNAGITNAKTQLEINIILNAFCLVCALFGTYSCDKWGRKPTTVVSAGLLTIFIFMIGGLTKTYGSSTNTSAIYATVAIIFLFQGAYSFGWTPVLYLYPPEVLNYTIRANGMGVFQFVANGVALLFVFTMPIAITKLSWKIYIINGAWDVLAFFAVIIWWVETKGKKLEEIDELIEGRRMGGVGVESGAGLEKVSGIDFQRDGDEDGKCTVTAAGKGQLKQLPLAKLKKYANAYDIKVNGVLEKDELIETILAARDPRNGCLRPANEEYYRRNSVPSRRNNRSRGFFTRAMDAMGPDRSTNQSAQSSPHTTYQARQRTTSGPSTFPRPDLDPQRSQPRQQRPNPPPPPPPPPSNPSPHPSSYGFAYRPPPTSSPHLHAPGGSQPRGRTRAASASPAPRVPTPPPAPSLDELLEMSEEQLSHLSIHALKTVLFQNHVNVRLVVEKEELVGKVRTLLEEERGDRERHAAELEEERLADERMRRDLEEAMRRSREQSAAPTVVNTEESAASGALPNESEETENGPEDALDWDRRGDIAEESLPPPPPPKSTTSPPPPALPPKAQAMASRLERTGLCVICQDEEANIAIVDCG</sequence>
<feature type="transmembrane region" description="Helical" evidence="8">
    <location>
        <begin position="83"/>
        <end position="103"/>
    </location>
</feature>
<dbReference type="PANTHER" id="PTHR48022:SF31">
    <property type="entry name" value="HEXOSE TRANSPORTER"/>
    <property type="match status" value="1"/>
</dbReference>
<dbReference type="PANTHER" id="PTHR48022">
    <property type="entry name" value="PLASTIDIC GLUCOSE TRANSPORTER 4"/>
    <property type="match status" value="1"/>
</dbReference>
<accession>J4IBM0</accession>
<dbReference type="OrthoDB" id="6133115at2759"/>
<comment type="subcellular location">
    <subcellularLocation>
        <location evidence="1">Membrane</location>
        <topology evidence="1">Multi-pass membrane protein</topology>
    </subcellularLocation>
</comment>
<feature type="transmembrane region" description="Helical" evidence="8">
    <location>
        <begin position="139"/>
        <end position="162"/>
    </location>
</feature>
<keyword evidence="4 8" id="KW-0812">Transmembrane</keyword>
<evidence type="ECO:0000256" key="7">
    <source>
        <dbReference type="SAM" id="MobiDB-lite"/>
    </source>
</evidence>
<dbReference type="Proteomes" id="UP000006352">
    <property type="component" value="Unassembled WGS sequence"/>
</dbReference>
<feature type="transmembrane region" description="Helical" evidence="8">
    <location>
        <begin position="41"/>
        <end position="63"/>
    </location>
</feature>
<dbReference type="RefSeq" id="XP_012184179.1">
    <property type="nucleotide sequence ID" value="XM_012328789.1"/>
</dbReference>
<name>J4IBM0_9APHY</name>
<feature type="compositionally biased region" description="Pro residues" evidence="7">
    <location>
        <begin position="859"/>
        <end position="877"/>
    </location>
</feature>
<feature type="compositionally biased region" description="Acidic residues" evidence="7">
    <location>
        <begin position="834"/>
        <end position="846"/>
    </location>
</feature>
<evidence type="ECO:0000256" key="3">
    <source>
        <dbReference type="ARBA" id="ARBA00022448"/>
    </source>
</evidence>
<comment type="similarity">
    <text evidence="2">Belongs to the major facilitator superfamily. Sugar transporter (TC 2.A.1.1) family.</text>
</comment>
<feature type="transmembrane region" description="Helical" evidence="8">
    <location>
        <begin position="459"/>
        <end position="481"/>
    </location>
</feature>
<gene>
    <name evidence="10" type="ORF">FIBRA_07092</name>
</gene>
<dbReference type="GO" id="GO:0005351">
    <property type="term" value="F:carbohydrate:proton symporter activity"/>
    <property type="evidence" value="ECO:0007669"/>
    <property type="project" value="TreeGrafter"/>
</dbReference>
<dbReference type="EMBL" id="HE797171">
    <property type="protein sequence ID" value="CCM04896.1"/>
    <property type="molecule type" value="Genomic_DNA"/>
</dbReference>
<feature type="transmembrane region" description="Helical" evidence="8">
    <location>
        <begin position="392"/>
        <end position="418"/>
    </location>
</feature>
<dbReference type="Gene3D" id="1.20.1250.20">
    <property type="entry name" value="MFS general substrate transporter like domains"/>
    <property type="match status" value="1"/>
</dbReference>
<feature type="compositionally biased region" description="Polar residues" evidence="7">
    <location>
        <begin position="813"/>
        <end position="825"/>
    </location>
</feature>
<dbReference type="PRINTS" id="PR01217">
    <property type="entry name" value="PRICHEXTENSN"/>
</dbReference>
<dbReference type="STRING" id="599839.J4IBM0"/>
<feature type="region of interest" description="Disordered" evidence="7">
    <location>
        <begin position="612"/>
        <end position="728"/>
    </location>
</feature>
<dbReference type="Pfam" id="PF00083">
    <property type="entry name" value="Sugar_tr"/>
    <property type="match status" value="1"/>
</dbReference>
<keyword evidence="11" id="KW-1185">Reference proteome</keyword>
<keyword evidence="3" id="KW-0813">Transport</keyword>
<feature type="transmembrane region" description="Helical" evidence="8">
    <location>
        <begin position="174"/>
        <end position="196"/>
    </location>
</feature>
<dbReference type="InterPro" id="IPR005828">
    <property type="entry name" value="MFS_sugar_transport-like"/>
</dbReference>
<evidence type="ECO:0000256" key="2">
    <source>
        <dbReference type="ARBA" id="ARBA00010992"/>
    </source>
</evidence>
<evidence type="ECO:0000256" key="5">
    <source>
        <dbReference type="ARBA" id="ARBA00022989"/>
    </source>
</evidence>
<feature type="region of interest" description="Disordered" evidence="7">
    <location>
        <begin position="804"/>
        <end position="884"/>
    </location>
</feature>
<dbReference type="PROSITE" id="PS50850">
    <property type="entry name" value="MFS"/>
    <property type="match status" value="1"/>
</dbReference>
<dbReference type="InterPro" id="IPR020846">
    <property type="entry name" value="MFS_dom"/>
</dbReference>
<dbReference type="InParanoid" id="J4IBM0"/>
<evidence type="ECO:0000256" key="6">
    <source>
        <dbReference type="ARBA" id="ARBA00023136"/>
    </source>
</evidence>
<dbReference type="InterPro" id="IPR050360">
    <property type="entry name" value="MFS_Sugar_Transporters"/>
</dbReference>
<evidence type="ECO:0000259" key="9">
    <source>
        <dbReference type="PROSITE" id="PS50850"/>
    </source>
</evidence>
<feature type="domain" description="Major facilitator superfamily (MFS) profile" evidence="9">
    <location>
        <begin position="47"/>
        <end position="484"/>
    </location>
</feature>
<dbReference type="GeneID" id="24099807"/>
<dbReference type="HOGENOM" id="CLU_319585_0_0_1"/>
<evidence type="ECO:0000256" key="8">
    <source>
        <dbReference type="SAM" id="Phobius"/>
    </source>
</evidence>
<evidence type="ECO:0000256" key="1">
    <source>
        <dbReference type="ARBA" id="ARBA00004141"/>
    </source>
</evidence>
<organism evidence="10 11">
    <name type="scientific">Fibroporia radiculosa</name>
    <dbReference type="NCBI Taxonomy" id="599839"/>
    <lineage>
        <taxon>Eukaryota</taxon>
        <taxon>Fungi</taxon>
        <taxon>Dikarya</taxon>
        <taxon>Basidiomycota</taxon>
        <taxon>Agaricomycotina</taxon>
        <taxon>Agaricomycetes</taxon>
        <taxon>Polyporales</taxon>
        <taxon>Fibroporiaceae</taxon>
        <taxon>Fibroporia</taxon>
    </lineage>
</organism>
<dbReference type="AlphaFoldDB" id="J4IBM0"/>
<feature type="compositionally biased region" description="Pro residues" evidence="7">
    <location>
        <begin position="662"/>
        <end position="678"/>
    </location>
</feature>
<keyword evidence="5 8" id="KW-1133">Transmembrane helix</keyword>
<feature type="transmembrane region" description="Helical" evidence="8">
    <location>
        <begin position="115"/>
        <end position="133"/>
    </location>
</feature>
<evidence type="ECO:0000313" key="11">
    <source>
        <dbReference type="Proteomes" id="UP000006352"/>
    </source>
</evidence>
<feature type="transmembrane region" description="Helical" evidence="8">
    <location>
        <begin position="361"/>
        <end position="380"/>
    </location>
</feature>
<protein>
    <recommendedName>
        <fullName evidence="9">Major facilitator superfamily (MFS) profile domain-containing protein</fullName>
    </recommendedName>
</protein>
<proteinExistence type="inferred from homology"/>
<feature type="transmembrane region" description="Helical" evidence="8">
    <location>
        <begin position="202"/>
        <end position="225"/>
    </location>
</feature>
<dbReference type="InterPro" id="IPR036259">
    <property type="entry name" value="MFS_trans_sf"/>
</dbReference>
<reference evidence="10 11" key="1">
    <citation type="journal article" date="2012" name="Appl. Environ. Microbiol.">
        <title>Short-read sequencing for genomic analysis of the brown rot fungus Fibroporia radiculosa.</title>
        <authorList>
            <person name="Tang J.D."/>
            <person name="Perkins A.D."/>
            <person name="Sonstegard T.S."/>
            <person name="Schroeder S.G."/>
            <person name="Burgess S.C."/>
            <person name="Diehl S.V."/>
        </authorList>
    </citation>
    <scope>NUCLEOTIDE SEQUENCE [LARGE SCALE GENOMIC DNA]</scope>
    <source>
        <strain evidence="10 11">TFFH 294</strain>
    </source>
</reference>
<feature type="compositionally biased region" description="Pro residues" evidence="7">
    <location>
        <begin position="717"/>
        <end position="726"/>
    </location>
</feature>
<evidence type="ECO:0000313" key="10">
    <source>
        <dbReference type="EMBL" id="CCM04896.1"/>
    </source>
</evidence>
<keyword evidence="6 8" id="KW-0472">Membrane</keyword>
<feature type="transmembrane region" description="Helical" evidence="8">
    <location>
        <begin position="430"/>
        <end position="453"/>
    </location>
</feature>
<feature type="compositionally biased region" description="Polar residues" evidence="7">
    <location>
        <begin position="618"/>
        <end position="643"/>
    </location>
</feature>
<dbReference type="FunFam" id="1.20.1250.20:FF:000134">
    <property type="entry name" value="MFS sugar transporter protein"/>
    <property type="match status" value="1"/>
</dbReference>
<feature type="transmembrane region" description="Helical" evidence="8">
    <location>
        <begin position="295"/>
        <end position="317"/>
    </location>
</feature>
<evidence type="ECO:0000256" key="4">
    <source>
        <dbReference type="ARBA" id="ARBA00022692"/>
    </source>
</evidence>
<dbReference type="SUPFAM" id="SSF103473">
    <property type="entry name" value="MFS general substrate transporter"/>
    <property type="match status" value="1"/>
</dbReference>